<gene>
    <name evidence="8" type="ORF">ONB1V03_LOCUS18349</name>
</gene>
<keyword evidence="9" id="KW-1185">Reference proteome</keyword>
<evidence type="ECO:0000313" key="8">
    <source>
        <dbReference type="EMBL" id="CAD7661789.1"/>
    </source>
</evidence>
<dbReference type="PANTHER" id="PTHR21141:SF5">
    <property type="entry name" value="LARGE RIBOSOMAL SUBUNIT PROTEIN P2"/>
    <property type="match status" value="1"/>
</dbReference>
<dbReference type="Gene3D" id="1.10.10.1410">
    <property type="match status" value="1"/>
</dbReference>
<dbReference type="GO" id="GO:0022625">
    <property type="term" value="C:cytosolic large ribosomal subunit"/>
    <property type="evidence" value="ECO:0007669"/>
    <property type="project" value="InterPro"/>
</dbReference>
<dbReference type="HAMAP" id="MF_01478">
    <property type="entry name" value="Ribosomal_L12_arch"/>
    <property type="match status" value="1"/>
</dbReference>
<dbReference type="AlphaFoldDB" id="A0A7R9MKH5"/>
<dbReference type="InterPro" id="IPR027534">
    <property type="entry name" value="Ribosomal_P1/P2"/>
</dbReference>
<evidence type="ECO:0000256" key="5">
    <source>
        <dbReference type="ARBA" id="ARBA00035301"/>
    </source>
</evidence>
<protein>
    <recommendedName>
        <fullName evidence="5">Large ribosomal subunit protein P2</fullName>
    </recommendedName>
    <alternativeName>
        <fullName evidence="6">60S acidic ribosomal protein P2</fullName>
    </alternativeName>
</protein>
<organism evidence="8">
    <name type="scientific">Oppiella nova</name>
    <dbReference type="NCBI Taxonomy" id="334625"/>
    <lineage>
        <taxon>Eukaryota</taxon>
        <taxon>Metazoa</taxon>
        <taxon>Ecdysozoa</taxon>
        <taxon>Arthropoda</taxon>
        <taxon>Chelicerata</taxon>
        <taxon>Arachnida</taxon>
        <taxon>Acari</taxon>
        <taxon>Acariformes</taxon>
        <taxon>Sarcoptiformes</taxon>
        <taxon>Oribatida</taxon>
        <taxon>Brachypylina</taxon>
        <taxon>Oppioidea</taxon>
        <taxon>Oppiidae</taxon>
        <taxon>Oppiella</taxon>
    </lineage>
</organism>
<dbReference type="InterPro" id="IPR038716">
    <property type="entry name" value="P1/P2_N_sf"/>
</dbReference>
<dbReference type="EMBL" id="CAJPVJ010025061">
    <property type="protein sequence ID" value="CAG2178925.1"/>
    <property type="molecule type" value="Genomic_DNA"/>
</dbReference>
<feature type="non-terminal residue" evidence="8">
    <location>
        <position position="1"/>
    </location>
</feature>
<dbReference type="Pfam" id="PF00428">
    <property type="entry name" value="Ribosomal_60s"/>
    <property type="match status" value="1"/>
</dbReference>
<reference evidence="8" key="1">
    <citation type="submission" date="2020-11" db="EMBL/GenBank/DDBJ databases">
        <authorList>
            <person name="Tran Van P."/>
        </authorList>
    </citation>
    <scope>NUCLEOTIDE SEQUENCE</scope>
</reference>
<evidence type="ECO:0000256" key="3">
    <source>
        <dbReference type="ARBA" id="ARBA00022980"/>
    </source>
</evidence>
<evidence type="ECO:0000256" key="6">
    <source>
        <dbReference type="ARBA" id="ARBA00035443"/>
    </source>
</evidence>
<proteinExistence type="inferred from homology"/>
<dbReference type="OrthoDB" id="1227494at2759"/>
<dbReference type="GO" id="GO:0002182">
    <property type="term" value="P:cytoplasmic translational elongation"/>
    <property type="evidence" value="ECO:0007669"/>
    <property type="project" value="InterPro"/>
</dbReference>
<comment type="similarity">
    <text evidence="2">Belongs to the eukaryotic ribosomal protein P1/P2 family.</text>
</comment>
<comment type="function">
    <text evidence="1">Plays an important role in the elongation step of protein synthesis.</text>
</comment>
<dbReference type="PANTHER" id="PTHR21141">
    <property type="entry name" value="60S ACIDIC RIBOSOMAL PROTEIN FAMILY MEMBER"/>
    <property type="match status" value="1"/>
</dbReference>
<accession>A0A7R9MKH5</accession>
<dbReference type="GO" id="GO:0003735">
    <property type="term" value="F:structural constituent of ribosome"/>
    <property type="evidence" value="ECO:0007669"/>
    <property type="project" value="InterPro"/>
</dbReference>
<dbReference type="Proteomes" id="UP000728032">
    <property type="component" value="Unassembled WGS sequence"/>
</dbReference>
<keyword evidence="4" id="KW-0687">Ribonucleoprotein</keyword>
<keyword evidence="3" id="KW-0689">Ribosomal protein</keyword>
<evidence type="ECO:0000256" key="1">
    <source>
        <dbReference type="ARBA" id="ARBA00003362"/>
    </source>
</evidence>
<name>A0A7R9MKH5_9ACAR</name>
<evidence type="ECO:0000256" key="2">
    <source>
        <dbReference type="ARBA" id="ARBA00005436"/>
    </source>
</evidence>
<feature type="compositionally biased region" description="Low complexity" evidence="7">
    <location>
        <begin position="41"/>
        <end position="56"/>
    </location>
</feature>
<evidence type="ECO:0000256" key="7">
    <source>
        <dbReference type="SAM" id="MobiDB-lite"/>
    </source>
</evidence>
<evidence type="ECO:0000313" key="9">
    <source>
        <dbReference type="Proteomes" id="UP000728032"/>
    </source>
</evidence>
<dbReference type="InterPro" id="IPR044076">
    <property type="entry name" value="Ribosomal_P2"/>
</dbReference>
<sequence>IEVDAEKAAKVVKELNGKSIDEIIAKGSEKLASVPSGGGAAVAAAPGGAPAAGGAADSPKKDSKKEKKEESEEEEDEDMGFGLFD</sequence>
<evidence type="ECO:0000256" key="4">
    <source>
        <dbReference type="ARBA" id="ARBA00023274"/>
    </source>
</evidence>
<feature type="region of interest" description="Disordered" evidence="7">
    <location>
        <begin position="31"/>
        <end position="85"/>
    </location>
</feature>
<feature type="compositionally biased region" description="Basic and acidic residues" evidence="7">
    <location>
        <begin position="58"/>
        <end position="70"/>
    </location>
</feature>
<dbReference type="EMBL" id="OC939886">
    <property type="protein sequence ID" value="CAD7661789.1"/>
    <property type="molecule type" value="Genomic_DNA"/>
</dbReference>